<dbReference type="FunFam" id="3.90.550.10:FF:000051">
    <property type="entry name" value="Alpha-1,2-mannosyltransferase (Ktr4)"/>
    <property type="match status" value="1"/>
</dbReference>
<protein>
    <submittedName>
        <fullName evidence="5">Putative mannosyltransferase KTR3</fullName>
    </submittedName>
</protein>
<dbReference type="OrthoDB" id="439943at2759"/>
<keyword evidence="4" id="KW-0472">Membrane</keyword>
<dbReference type="PIRSF" id="PIRSF018153">
    <property type="entry name" value="Glyco_trans_15"/>
    <property type="match status" value="1"/>
</dbReference>
<dbReference type="GO" id="GO:0000026">
    <property type="term" value="F:alpha-1,2-mannosyltransferase activity"/>
    <property type="evidence" value="ECO:0007669"/>
    <property type="project" value="TreeGrafter"/>
</dbReference>
<evidence type="ECO:0000256" key="2">
    <source>
        <dbReference type="ARBA" id="ARBA00022679"/>
    </source>
</evidence>
<reference evidence="6" key="1">
    <citation type="submission" date="2017-01" db="EMBL/GenBank/DDBJ databases">
        <authorList>
            <person name="Wang Y."/>
            <person name="White M."/>
            <person name="Kvist S."/>
            <person name="Moncalvo J.-M."/>
        </authorList>
    </citation>
    <scope>NUCLEOTIDE SEQUENCE [LARGE SCALE GENOMIC DNA]</scope>
    <source>
        <strain evidence="6">ID-206-W2</strain>
    </source>
</reference>
<dbReference type="EMBL" id="LSSM01007318">
    <property type="protein sequence ID" value="OMJ08685.1"/>
    <property type="molecule type" value="Genomic_DNA"/>
</dbReference>
<keyword evidence="4" id="KW-0812">Transmembrane</keyword>
<gene>
    <name evidence="5" type="ORF">AYI69_g10975</name>
</gene>
<proteinExistence type="inferred from homology"/>
<dbReference type="GO" id="GO:0005794">
    <property type="term" value="C:Golgi apparatus"/>
    <property type="evidence" value="ECO:0007669"/>
    <property type="project" value="TreeGrafter"/>
</dbReference>
<dbReference type="GO" id="GO:0006487">
    <property type="term" value="P:protein N-linked glycosylation"/>
    <property type="evidence" value="ECO:0007669"/>
    <property type="project" value="TreeGrafter"/>
</dbReference>
<evidence type="ECO:0000256" key="1">
    <source>
        <dbReference type="ARBA" id="ARBA00007677"/>
    </source>
</evidence>
<dbReference type="InterPro" id="IPR002685">
    <property type="entry name" value="Glyco_trans_15"/>
</dbReference>
<dbReference type="AlphaFoldDB" id="A0A1R1X224"/>
<dbReference type="InterPro" id="IPR029044">
    <property type="entry name" value="Nucleotide-diphossugar_trans"/>
</dbReference>
<evidence type="ECO:0000313" key="5">
    <source>
        <dbReference type="EMBL" id="OMJ08685.1"/>
    </source>
</evidence>
<keyword evidence="6" id="KW-1185">Reference proteome</keyword>
<dbReference type="GO" id="GO:0016020">
    <property type="term" value="C:membrane"/>
    <property type="evidence" value="ECO:0007669"/>
    <property type="project" value="InterPro"/>
</dbReference>
<accession>A0A1R1X224</accession>
<dbReference type="PANTHER" id="PTHR31121">
    <property type="entry name" value="ALPHA-1,2 MANNOSYLTRANSFERASE KTR1"/>
    <property type="match status" value="1"/>
</dbReference>
<dbReference type="PANTHER" id="PTHR31121:SF6">
    <property type="entry name" value="ALPHA-1,2 MANNOSYLTRANSFERASE KTR1"/>
    <property type="match status" value="1"/>
</dbReference>
<organism evidence="5 6">
    <name type="scientific">Smittium culicis</name>
    <dbReference type="NCBI Taxonomy" id="133412"/>
    <lineage>
        <taxon>Eukaryota</taxon>
        <taxon>Fungi</taxon>
        <taxon>Fungi incertae sedis</taxon>
        <taxon>Zoopagomycota</taxon>
        <taxon>Kickxellomycotina</taxon>
        <taxon>Harpellomycetes</taxon>
        <taxon>Harpellales</taxon>
        <taxon>Legeriomycetaceae</taxon>
        <taxon>Smittium</taxon>
    </lineage>
</organism>
<feature type="transmembrane region" description="Helical" evidence="4">
    <location>
        <begin position="7"/>
        <end position="30"/>
    </location>
</feature>
<dbReference type="Proteomes" id="UP000187429">
    <property type="component" value="Unassembled WGS sequence"/>
</dbReference>
<dbReference type="Gene3D" id="3.90.550.10">
    <property type="entry name" value="Spore Coat Polysaccharide Biosynthesis Protein SpsA, Chain A"/>
    <property type="match status" value="1"/>
</dbReference>
<feature type="active site" description="Nucleophile" evidence="3">
    <location>
        <position position="272"/>
    </location>
</feature>
<evidence type="ECO:0000256" key="4">
    <source>
        <dbReference type="SAM" id="Phobius"/>
    </source>
</evidence>
<sequence>MFFIPRRFVLLTQIVVLMVVFTVSVNFLFYDRSPPSAATTAPLKNAEKAEVVPKIEDIKAVKPKELEKAAFVALVRNTDLFGMRKTIREIEDRFNRDYHYPYIFLNDVPFTEEFKAGVRELASSEVQFGLVEGDAWSYPDWIDQEEARRRRNTADYMHAKSESYRFMCRFQSGFVFRHHLLKDLEYYWRIEPDVNYFCDFQYDPFKFMKENNKIYGFIMAPEEYMATVPTLWNTTVKFMEQNPSMVPQRNLLNYVKNSEGTYNGCHFWSNFEIVKLDFYRSKEYMDYFNFLDKSGGFFYERWGDAPVHTIAVAMFLEKSQVHYFSDVGYYHPAMGYCPENSDVKSKCICDPKKYRGSSHKCIRDWKALEQS</sequence>
<keyword evidence="5" id="KW-0328">Glycosyltransferase</keyword>
<keyword evidence="4" id="KW-1133">Transmembrane helix</keyword>
<dbReference type="GO" id="GO:0000032">
    <property type="term" value="P:cell wall mannoprotein biosynthetic process"/>
    <property type="evidence" value="ECO:0007669"/>
    <property type="project" value="TreeGrafter"/>
</dbReference>
<comment type="similarity">
    <text evidence="1">Belongs to the glycosyltransferase 15 family.</text>
</comment>
<dbReference type="SUPFAM" id="SSF53448">
    <property type="entry name" value="Nucleotide-diphospho-sugar transferases"/>
    <property type="match status" value="1"/>
</dbReference>
<evidence type="ECO:0000313" key="6">
    <source>
        <dbReference type="Proteomes" id="UP000187429"/>
    </source>
</evidence>
<dbReference type="Pfam" id="PF01793">
    <property type="entry name" value="Glyco_transf_15"/>
    <property type="match status" value="1"/>
</dbReference>
<keyword evidence="2 5" id="KW-0808">Transferase</keyword>
<evidence type="ECO:0000256" key="3">
    <source>
        <dbReference type="PIRSR" id="PIRSR018153-1"/>
    </source>
</evidence>
<comment type="caution">
    <text evidence="5">The sequence shown here is derived from an EMBL/GenBank/DDBJ whole genome shotgun (WGS) entry which is preliminary data.</text>
</comment>
<name>A0A1R1X224_9FUNG</name>